<organism evidence="2 3">
    <name type="scientific">Flemingia macrophylla</name>
    <dbReference type="NCBI Taxonomy" id="520843"/>
    <lineage>
        <taxon>Eukaryota</taxon>
        <taxon>Viridiplantae</taxon>
        <taxon>Streptophyta</taxon>
        <taxon>Embryophyta</taxon>
        <taxon>Tracheophyta</taxon>
        <taxon>Spermatophyta</taxon>
        <taxon>Magnoliopsida</taxon>
        <taxon>eudicotyledons</taxon>
        <taxon>Gunneridae</taxon>
        <taxon>Pentapetalae</taxon>
        <taxon>rosids</taxon>
        <taxon>fabids</taxon>
        <taxon>Fabales</taxon>
        <taxon>Fabaceae</taxon>
        <taxon>Papilionoideae</taxon>
        <taxon>50 kb inversion clade</taxon>
        <taxon>NPAAA clade</taxon>
        <taxon>indigoferoid/millettioid clade</taxon>
        <taxon>Phaseoleae</taxon>
        <taxon>Flemingia</taxon>
    </lineage>
</organism>
<dbReference type="EMBL" id="JBGMDY010000004">
    <property type="protein sequence ID" value="KAL2338848.1"/>
    <property type="molecule type" value="Genomic_DNA"/>
</dbReference>
<feature type="transmembrane region" description="Helical" evidence="1">
    <location>
        <begin position="12"/>
        <end position="34"/>
    </location>
</feature>
<comment type="caution">
    <text evidence="2">The sequence shown here is derived from an EMBL/GenBank/DDBJ whole genome shotgun (WGS) entry which is preliminary data.</text>
</comment>
<keyword evidence="1" id="KW-0472">Membrane</keyword>
<proteinExistence type="predicted"/>
<gene>
    <name evidence="2" type="ORF">Fmac_013294</name>
</gene>
<dbReference type="Proteomes" id="UP001603857">
    <property type="component" value="Unassembled WGS sequence"/>
</dbReference>
<protein>
    <submittedName>
        <fullName evidence="2">Uncharacterized protein</fullName>
    </submittedName>
</protein>
<evidence type="ECO:0000313" key="2">
    <source>
        <dbReference type="EMBL" id="KAL2338848.1"/>
    </source>
</evidence>
<keyword evidence="3" id="KW-1185">Reference proteome</keyword>
<evidence type="ECO:0000256" key="1">
    <source>
        <dbReference type="SAM" id="Phobius"/>
    </source>
</evidence>
<keyword evidence="1" id="KW-0812">Transmembrane</keyword>
<name>A0ABD1MSQ2_9FABA</name>
<keyword evidence="1" id="KW-1133">Transmembrane helix</keyword>
<accession>A0ABD1MSQ2</accession>
<reference evidence="2 3" key="1">
    <citation type="submission" date="2024-08" db="EMBL/GenBank/DDBJ databases">
        <title>Insights into the chromosomal genome structure of Flemingia macrophylla.</title>
        <authorList>
            <person name="Ding Y."/>
            <person name="Zhao Y."/>
            <person name="Bi W."/>
            <person name="Wu M."/>
            <person name="Zhao G."/>
            <person name="Gong Y."/>
            <person name="Li W."/>
            <person name="Zhang P."/>
        </authorList>
    </citation>
    <scope>NUCLEOTIDE SEQUENCE [LARGE SCALE GENOMIC DNA]</scope>
    <source>
        <strain evidence="2">DYQJB</strain>
        <tissue evidence="2">Leaf</tissue>
    </source>
</reference>
<feature type="transmembrane region" description="Helical" evidence="1">
    <location>
        <begin position="40"/>
        <end position="60"/>
    </location>
</feature>
<dbReference type="AlphaFoldDB" id="A0ABD1MSQ2"/>
<evidence type="ECO:0000313" key="3">
    <source>
        <dbReference type="Proteomes" id="UP001603857"/>
    </source>
</evidence>
<sequence>MKNEEHPRLRVDLYGFMGVEFSCLSWIPASSVTIKWLEPLAVIILESGVVPLLGLFMLFVEETRS</sequence>